<dbReference type="AlphaFoldDB" id="A0A0B1Q477"/>
<protein>
    <submittedName>
        <fullName evidence="1">Uncharacterized protein</fullName>
    </submittedName>
</protein>
<dbReference type="RefSeq" id="WP_039187964.1">
    <property type="nucleotide sequence ID" value="NZ_JRFJ01000001.1"/>
</dbReference>
<gene>
    <name evidence="1" type="ORF">LA66_00440</name>
</gene>
<evidence type="ECO:0000313" key="1">
    <source>
        <dbReference type="EMBL" id="KHJ55194.1"/>
    </source>
</evidence>
<name>A0A0B1Q477_9HYPH</name>
<accession>A0A0B1Q477</accession>
<comment type="caution">
    <text evidence="1">The sequence shown here is derived from an EMBL/GenBank/DDBJ whole genome shotgun (WGS) entry which is preliminary data.</text>
</comment>
<sequence>MKFEDVRRDAQDLAELIAERTGRSLVAAVTVPEPEEPPGELHFVRLVSWGYVLLNEAGSTVFKELARLLKSTRPELSKTYQDGKRDIEALRTSLAHNLADGSSANERTKRVAEAWMLQNGGPDQWPSYCTALLQTLRVMLTALRQGFLQLCDKTDGAQTGLEQLLAAVDKNWPPHLFDDLVAEIAHEIGLPPLDTVAFRKPRQEQWANLASLFSTHADGTIAMRRVIRAELQRVFGPVSVHSG</sequence>
<organism evidence="1 2">
    <name type="scientific">Aureimonas altamirensis</name>
    <dbReference type="NCBI Taxonomy" id="370622"/>
    <lineage>
        <taxon>Bacteria</taxon>
        <taxon>Pseudomonadati</taxon>
        <taxon>Pseudomonadota</taxon>
        <taxon>Alphaproteobacteria</taxon>
        <taxon>Hyphomicrobiales</taxon>
        <taxon>Aurantimonadaceae</taxon>
        <taxon>Aureimonas</taxon>
    </lineage>
</organism>
<dbReference type="Proteomes" id="UP000030826">
    <property type="component" value="Unassembled WGS sequence"/>
</dbReference>
<reference evidence="1 2" key="1">
    <citation type="submission" date="2014-09" db="EMBL/GenBank/DDBJ databases">
        <title>Isolation and characterization of Aurantimonas altamirensis ON-56566 from clinical sample following a dog bite.</title>
        <authorList>
            <person name="Eshaghi A."/>
            <person name="Li A."/>
            <person name="Shahinas D."/>
            <person name="Bahn P."/>
            <person name="Kus J.V."/>
            <person name="Patel S.N."/>
        </authorList>
    </citation>
    <scope>NUCLEOTIDE SEQUENCE [LARGE SCALE GENOMIC DNA]</scope>
    <source>
        <strain evidence="1 2">ON-56566</strain>
    </source>
</reference>
<dbReference type="STRING" id="370622.LA66_00440"/>
<evidence type="ECO:0000313" key="2">
    <source>
        <dbReference type="Proteomes" id="UP000030826"/>
    </source>
</evidence>
<dbReference type="EMBL" id="JRFJ01000001">
    <property type="protein sequence ID" value="KHJ55194.1"/>
    <property type="molecule type" value="Genomic_DNA"/>
</dbReference>
<proteinExistence type="predicted"/>
<dbReference type="OrthoDB" id="7107769at2"/>